<dbReference type="InterPro" id="IPR029526">
    <property type="entry name" value="PGBD"/>
</dbReference>
<reference evidence="3 4" key="1">
    <citation type="submission" date="2023-11" db="EMBL/GenBank/DDBJ databases">
        <authorList>
            <person name="Hedman E."/>
            <person name="Englund M."/>
            <person name="Stromberg M."/>
            <person name="Nyberg Akerstrom W."/>
            <person name="Nylinder S."/>
            <person name="Jareborg N."/>
            <person name="Kallberg Y."/>
            <person name="Kronander E."/>
        </authorList>
    </citation>
    <scope>NUCLEOTIDE SEQUENCE [LARGE SCALE GENOMIC DNA]</scope>
</reference>
<accession>A0AAV1LTU1</accession>
<dbReference type="AlphaFoldDB" id="A0AAV1LTU1"/>
<feature type="compositionally biased region" description="Acidic residues" evidence="1">
    <location>
        <begin position="41"/>
        <end position="76"/>
    </location>
</feature>
<protein>
    <recommendedName>
        <fullName evidence="2">PiggyBac transposable element-derived protein domain-containing protein</fullName>
    </recommendedName>
</protein>
<feature type="domain" description="PiggyBac transposable element-derived protein" evidence="2">
    <location>
        <begin position="146"/>
        <end position="350"/>
    </location>
</feature>
<evidence type="ECO:0000313" key="4">
    <source>
        <dbReference type="Proteomes" id="UP001314205"/>
    </source>
</evidence>
<sequence length="370" mass="43071">MSNHQPGTSRGTKRSNEIPLRAQSKRVLLHESDILEALGNSDEDDFVGSDEDEDFLLGDDDGDSSTLESEEDEEEVISPLPPSEIRFSSAEREEMNETIEESAMPHESPEPATEGSTSHWSTSCSSMKQIPFVRESKLYVEPPSHPIDYFCLFFNEEYLRMIVECTNRYAERMKSSSEHHHARISRWKELTVEEFKTFLGLLLHTGTAKMNRLTDYWKGHWLYKSCFSKYMSRNRFFIILRCIHFTLPDEEEDATARRLNKCQKIVDNFNNTMNNMYYPGQNISLDESMVLWRGRLFFRQYIKGKRHKYGIKLYVLAEPDGLILNFHVFASTEDETAGKGHTEKIVEKLMQINWTLATPSIWIIFIIHIP</sequence>
<keyword evidence="4" id="KW-1185">Reference proteome</keyword>
<dbReference type="PANTHER" id="PTHR46599:SF3">
    <property type="entry name" value="PIGGYBAC TRANSPOSABLE ELEMENT-DERIVED PROTEIN 4"/>
    <property type="match status" value="1"/>
</dbReference>
<organism evidence="3 4">
    <name type="scientific">Parnassius mnemosyne</name>
    <name type="common">clouded apollo</name>
    <dbReference type="NCBI Taxonomy" id="213953"/>
    <lineage>
        <taxon>Eukaryota</taxon>
        <taxon>Metazoa</taxon>
        <taxon>Ecdysozoa</taxon>
        <taxon>Arthropoda</taxon>
        <taxon>Hexapoda</taxon>
        <taxon>Insecta</taxon>
        <taxon>Pterygota</taxon>
        <taxon>Neoptera</taxon>
        <taxon>Endopterygota</taxon>
        <taxon>Lepidoptera</taxon>
        <taxon>Glossata</taxon>
        <taxon>Ditrysia</taxon>
        <taxon>Papilionoidea</taxon>
        <taxon>Papilionidae</taxon>
        <taxon>Parnassiinae</taxon>
        <taxon>Parnassini</taxon>
        <taxon>Parnassius</taxon>
        <taxon>Driopa</taxon>
    </lineage>
</organism>
<evidence type="ECO:0000259" key="2">
    <source>
        <dbReference type="Pfam" id="PF13843"/>
    </source>
</evidence>
<dbReference type="Proteomes" id="UP001314205">
    <property type="component" value="Unassembled WGS sequence"/>
</dbReference>
<dbReference type="EMBL" id="CAVLGL010000104">
    <property type="protein sequence ID" value="CAK1598888.1"/>
    <property type="molecule type" value="Genomic_DNA"/>
</dbReference>
<feature type="compositionally biased region" description="Polar residues" evidence="1">
    <location>
        <begin position="1"/>
        <end position="10"/>
    </location>
</feature>
<gene>
    <name evidence="3" type="ORF">PARMNEM_LOCUS17828</name>
</gene>
<evidence type="ECO:0000313" key="3">
    <source>
        <dbReference type="EMBL" id="CAK1598888.1"/>
    </source>
</evidence>
<comment type="caution">
    <text evidence="3">The sequence shown here is derived from an EMBL/GenBank/DDBJ whole genome shotgun (WGS) entry which is preliminary data.</text>
</comment>
<proteinExistence type="predicted"/>
<feature type="region of interest" description="Disordered" evidence="1">
    <location>
        <begin position="1"/>
        <end position="122"/>
    </location>
</feature>
<dbReference type="PANTHER" id="PTHR46599">
    <property type="entry name" value="PIGGYBAC TRANSPOSABLE ELEMENT-DERIVED PROTEIN 4"/>
    <property type="match status" value="1"/>
</dbReference>
<dbReference type="Pfam" id="PF13843">
    <property type="entry name" value="DDE_Tnp_1_7"/>
    <property type="match status" value="1"/>
</dbReference>
<name>A0AAV1LTU1_9NEOP</name>
<evidence type="ECO:0000256" key="1">
    <source>
        <dbReference type="SAM" id="MobiDB-lite"/>
    </source>
</evidence>